<protein>
    <submittedName>
        <fullName evidence="2">Uncharacterized protein</fullName>
    </submittedName>
</protein>
<organism evidence="2 3">
    <name type="scientific">Rousettus aegyptiacus</name>
    <name type="common">Egyptian fruit bat</name>
    <name type="synonym">Pteropus aegyptiacus</name>
    <dbReference type="NCBI Taxonomy" id="9407"/>
    <lineage>
        <taxon>Eukaryota</taxon>
        <taxon>Metazoa</taxon>
        <taxon>Chordata</taxon>
        <taxon>Craniata</taxon>
        <taxon>Vertebrata</taxon>
        <taxon>Euteleostomi</taxon>
        <taxon>Mammalia</taxon>
        <taxon>Eutheria</taxon>
        <taxon>Laurasiatheria</taxon>
        <taxon>Chiroptera</taxon>
        <taxon>Yinpterochiroptera</taxon>
        <taxon>Pteropodoidea</taxon>
        <taxon>Pteropodidae</taxon>
        <taxon>Rousettinae</taxon>
        <taxon>Rousettus</taxon>
    </lineage>
</organism>
<comment type="caution">
    <text evidence="2">The sequence shown here is derived from an EMBL/GenBank/DDBJ whole genome shotgun (WGS) entry which is preliminary data.</text>
</comment>
<evidence type="ECO:0000313" key="3">
    <source>
        <dbReference type="Proteomes" id="UP000593571"/>
    </source>
</evidence>
<proteinExistence type="predicted"/>
<evidence type="ECO:0000256" key="1">
    <source>
        <dbReference type="SAM" id="MobiDB-lite"/>
    </source>
</evidence>
<keyword evidence="3" id="KW-1185">Reference proteome</keyword>
<dbReference type="AlphaFoldDB" id="A0A7J8FJ01"/>
<accession>A0A7J8FJ01</accession>
<name>A0A7J8FJ01_ROUAE</name>
<gene>
    <name evidence="2" type="ORF">HJG63_011870</name>
</gene>
<sequence>MEGGLPGPRPPGGPVRKGSYRGRLCGRNCTSAYRRDEMREELVVQPWAAFAFASVTVQLENIQFSGRKCTRSGVEASPLRGWRVVCGQGGGKARVSACPPGGCTGHEGPRARVRVPRRRAAAVGGAGAAARCLRLQYDQPPLPGAFPARLALPEQAPPSRPPQLGSTQPPLT</sequence>
<dbReference type="Proteomes" id="UP000593571">
    <property type="component" value="Unassembled WGS sequence"/>
</dbReference>
<dbReference type="EMBL" id="JACASE010000007">
    <property type="protein sequence ID" value="KAF6447409.1"/>
    <property type="molecule type" value="Genomic_DNA"/>
</dbReference>
<reference evidence="2 3" key="1">
    <citation type="journal article" date="2020" name="Nature">
        <title>Six reference-quality genomes reveal evolution of bat adaptations.</title>
        <authorList>
            <person name="Jebb D."/>
            <person name="Huang Z."/>
            <person name="Pippel M."/>
            <person name="Hughes G.M."/>
            <person name="Lavrichenko K."/>
            <person name="Devanna P."/>
            <person name="Winkler S."/>
            <person name="Jermiin L.S."/>
            <person name="Skirmuntt E.C."/>
            <person name="Katzourakis A."/>
            <person name="Burkitt-Gray L."/>
            <person name="Ray D.A."/>
            <person name="Sullivan K.A.M."/>
            <person name="Roscito J.G."/>
            <person name="Kirilenko B.M."/>
            <person name="Davalos L.M."/>
            <person name="Corthals A.P."/>
            <person name="Power M.L."/>
            <person name="Jones G."/>
            <person name="Ransome R.D."/>
            <person name="Dechmann D.K.N."/>
            <person name="Locatelli A.G."/>
            <person name="Puechmaille S.J."/>
            <person name="Fedrigo O."/>
            <person name="Jarvis E.D."/>
            <person name="Hiller M."/>
            <person name="Vernes S.C."/>
            <person name="Myers E.W."/>
            <person name="Teeling E.C."/>
        </authorList>
    </citation>
    <scope>NUCLEOTIDE SEQUENCE [LARGE SCALE GENOMIC DNA]</scope>
    <source>
        <strain evidence="2">MRouAeg1</strain>
        <tissue evidence="2">Muscle</tissue>
    </source>
</reference>
<evidence type="ECO:0000313" key="2">
    <source>
        <dbReference type="EMBL" id="KAF6447409.1"/>
    </source>
</evidence>
<feature type="region of interest" description="Disordered" evidence="1">
    <location>
        <begin position="144"/>
        <end position="172"/>
    </location>
</feature>